<protein>
    <submittedName>
        <fullName evidence="1">Uncharacterized protein</fullName>
    </submittedName>
</protein>
<sequence length="95" mass="10577">MKSKKKHKSARIYSIRHGTVLVAMDPTLESTAVTATSSHSVYFTPRLMPSPPFDKDTQTPSSILIAIGTELTRRWPLSKADLRILPTPFRKPTNG</sequence>
<dbReference type="EMBL" id="JH930663">
    <property type="protein sequence ID" value="EKM48889.1"/>
    <property type="molecule type" value="Genomic_DNA"/>
</dbReference>
<dbReference type="RefSeq" id="XP_007402560.1">
    <property type="nucleotide sequence ID" value="XM_007402498.1"/>
</dbReference>
<evidence type="ECO:0000313" key="2">
    <source>
        <dbReference type="Proteomes" id="UP000008370"/>
    </source>
</evidence>
<dbReference type="GeneID" id="18919278"/>
<dbReference type="InParanoid" id="K5VQQ0"/>
<dbReference type="KEGG" id="pco:PHACADRAFT_266013"/>
<reference evidence="1 2" key="1">
    <citation type="journal article" date="2012" name="BMC Genomics">
        <title>Comparative genomics of the white-rot fungi, Phanerochaete carnosa and P. chrysosporium, to elucidate the genetic basis of the distinct wood types they colonize.</title>
        <authorList>
            <person name="Suzuki H."/>
            <person name="MacDonald J."/>
            <person name="Syed K."/>
            <person name="Salamov A."/>
            <person name="Hori C."/>
            <person name="Aerts A."/>
            <person name="Henrissat B."/>
            <person name="Wiebenga A."/>
            <person name="vanKuyk P.A."/>
            <person name="Barry K."/>
            <person name="Lindquist E."/>
            <person name="LaButti K."/>
            <person name="Lapidus A."/>
            <person name="Lucas S."/>
            <person name="Coutinho P."/>
            <person name="Gong Y."/>
            <person name="Samejima M."/>
            <person name="Mahadevan R."/>
            <person name="Abou-Zaid M."/>
            <person name="de Vries R.P."/>
            <person name="Igarashi K."/>
            <person name="Yadav J.S."/>
            <person name="Grigoriev I.V."/>
            <person name="Master E.R."/>
        </authorList>
    </citation>
    <scope>NUCLEOTIDE SEQUENCE [LARGE SCALE GENOMIC DNA]</scope>
    <source>
        <strain evidence="1 2">HHB-10118-sp</strain>
    </source>
</reference>
<organism evidence="1 2">
    <name type="scientific">Phanerochaete carnosa (strain HHB-10118-sp)</name>
    <name type="common">White-rot fungus</name>
    <name type="synonym">Peniophora carnosa</name>
    <dbReference type="NCBI Taxonomy" id="650164"/>
    <lineage>
        <taxon>Eukaryota</taxon>
        <taxon>Fungi</taxon>
        <taxon>Dikarya</taxon>
        <taxon>Basidiomycota</taxon>
        <taxon>Agaricomycotina</taxon>
        <taxon>Agaricomycetes</taxon>
        <taxon>Polyporales</taxon>
        <taxon>Phanerochaetaceae</taxon>
        <taxon>Phanerochaete</taxon>
    </lineage>
</organism>
<dbReference type="HOGENOM" id="CLU_2373486_0_0_1"/>
<gene>
    <name evidence="1" type="ORF">PHACADRAFT_266013</name>
</gene>
<accession>K5VQQ0</accession>
<dbReference type="AlphaFoldDB" id="K5VQQ0"/>
<evidence type="ECO:0000313" key="1">
    <source>
        <dbReference type="EMBL" id="EKM48889.1"/>
    </source>
</evidence>
<keyword evidence="2" id="KW-1185">Reference proteome</keyword>
<name>K5VQQ0_PHACS</name>
<dbReference type="Proteomes" id="UP000008370">
    <property type="component" value="Unassembled WGS sequence"/>
</dbReference>
<proteinExistence type="predicted"/>